<dbReference type="EMBL" id="CAMPGE010008046">
    <property type="protein sequence ID" value="CAI2366959.1"/>
    <property type="molecule type" value="Genomic_DNA"/>
</dbReference>
<dbReference type="Proteomes" id="UP001295684">
    <property type="component" value="Unassembled WGS sequence"/>
</dbReference>
<dbReference type="AlphaFoldDB" id="A0AAD1UDT9"/>
<keyword evidence="2" id="KW-1185">Reference proteome</keyword>
<gene>
    <name evidence="1" type="ORF">ECRASSUSDP1_LOCUS8235</name>
</gene>
<proteinExistence type="predicted"/>
<protein>
    <submittedName>
        <fullName evidence="1">Uncharacterized protein</fullName>
    </submittedName>
</protein>
<accession>A0AAD1UDT9</accession>
<sequence>MKSRAGFSPSLITDEDPDQNVCNQTIESYHAQKKINIQKAIQLRESRMTKSDYYYKLDSLVKKIKNYQEKFSWDRRAPKRKMKLILNLSLKKSWSCENKIRFKKKRISKDQRNSIKNIVLAPVKKVSLRKVSWFNI</sequence>
<name>A0AAD1UDT9_EUPCR</name>
<reference evidence="1" key="1">
    <citation type="submission" date="2023-07" db="EMBL/GenBank/DDBJ databases">
        <authorList>
            <consortium name="AG Swart"/>
            <person name="Singh M."/>
            <person name="Singh A."/>
            <person name="Seah K."/>
            <person name="Emmerich C."/>
        </authorList>
    </citation>
    <scope>NUCLEOTIDE SEQUENCE</scope>
    <source>
        <strain evidence="1">DP1</strain>
    </source>
</reference>
<evidence type="ECO:0000313" key="2">
    <source>
        <dbReference type="Proteomes" id="UP001295684"/>
    </source>
</evidence>
<organism evidence="1 2">
    <name type="scientific">Euplotes crassus</name>
    <dbReference type="NCBI Taxonomy" id="5936"/>
    <lineage>
        <taxon>Eukaryota</taxon>
        <taxon>Sar</taxon>
        <taxon>Alveolata</taxon>
        <taxon>Ciliophora</taxon>
        <taxon>Intramacronucleata</taxon>
        <taxon>Spirotrichea</taxon>
        <taxon>Hypotrichia</taxon>
        <taxon>Euplotida</taxon>
        <taxon>Euplotidae</taxon>
        <taxon>Moneuplotes</taxon>
    </lineage>
</organism>
<evidence type="ECO:0000313" key="1">
    <source>
        <dbReference type="EMBL" id="CAI2366959.1"/>
    </source>
</evidence>
<comment type="caution">
    <text evidence="1">The sequence shown here is derived from an EMBL/GenBank/DDBJ whole genome shotgun (WGS) entry which is preliminary data.</text>
</comment>